<dbReference type="NCBIfam" id="NF038404">
    <property type="entry name" value="perm_prefix_2"/>
    <property type="match status" value="1"/>
</dbReference>
<feature type="transmembrane region" description="Helical" evidence="6">
    <location>
        <begin position="100"/>
        <end position="121"/>
    </location>
</feature>
<evidence type="ECO:0000256" key="4">
    <source>
        <dbReference type="ARBA" id="ARBA00022989"/>
    </source>
</evidence>
<feature type="domain" description="MacB-like periplasmic core" evidence="8">
    <location>
        <begin position="101"/>
        <end position="324"/>
    </location>
</feature>
<evidence type="ECO:0000256" key="6">
    <source>
        <dbReference type="SAM" id="Phobius"/>
    </source>
</evidence>
<name>A0A385SNZ8_9BACT</name>
<evidence type="ECO:0000313" key="9">
    <source>
        <dbReference type="EMBL" id="AYB31665.1"/>
    </source>
</evidence>
<dbReference type="InterPro" id="IPR025857">
    <property type="entry name" value="MacB_PCD"/>
</dbReference>
<feature type="transmembrane region" description="Helical" evidence="6">
    <location>
        <begin position="507"/>
        <end position="525"/>
    </location>
</feature>
<dbReference type="PANTHER" id="PTHR30572">
    <property type="entry name" value="MEMBRANE COMPONENT OF TRANSPORTER-RELATED"/>
    <property type="match status" value="1"/>
</dbReference>
<protein>
    <submittedName>
        <fullName evidence="9">FtsX-like permease family protein</fullName>
    </submittedName>
</protein>
<evidence type="ECO:0000256" key="1">
    <source>
        <dbReference type="ARBA" id="ARBA00004651"/>
    </source>
</evidence>
<sequence length="881" mass="98926">MNKKENTSVPGFPLKLLRWFCKPEYLPDIEGDLVQLYYRRAESVGRRRAHLLLIRDVLLLCRPGLVRSSDLFRRNKNITAMLTHNLTVSFRSFARHKTTFAINVIGLSSGLMCVLLIGLWVQHELAVDRFHEHDSRLYQVMNNLQFQNTLTLDITPVPLASALVAEFPEVERAVATNNFFSWETRDGILSAGDKSIQGTGWHAGPDFFKVFSFRLLQGDVNRVLTDKNSIVISEETARRLFPNSSDAIGKSVQWKHPLFEGTFLVSGVFENLPATSSAQFDFLLSMEVLLDNDRYAAKWTGDYAQTFVLLKEGADVNQFDAKLKGFLKSKDPGLDKFSLFSQRYSERYLHGNYVNGIPSGGRIDNVRLFSALALFILLIACVNFINLSTAEGSLRMKEIGVKKTMGASQWLMVHRFFVESLVMTLISAVVAVILVVLITPHLNDLVGRDLLSEIEPRHIVGLGGIVLLTAIIAGAYPATHLSRFKPVAVLKGKLAESRGQWTFRRSLVVFQFALVVVFLVAVQVIHQQIEFTQTKDLGYNRYNIISFPWKGKLYNMWNGLGEGKTNQEFESFMARIRDLPPVLHATNLSGNILDNIPGQSGITWSGQESERNYVFQSPVVGFDFIETLGIEMREGRTFAKERHDDYSKVILNESAVKLMGLRNPVGKTIDLNGGSEVVGVVRDFHYGSLHETVQPLIFRCDPNGRTVMVKIRPGQEQQAINELHKVYATFLPGYTFDATFMDDEYLALYAPETSMASLSKYLSMVAIIISCLGLFGLAAFAADRRMKEISIRKVFGSTPTDIVRVLSREFTVPVLVAIVLGLPISFYLAKEWLSGFAERIDLAWWHFALAAIVALVVSWLAVALKTIKAARVSVLRGLREE</sequence>
<proteinExistence type="predicted"/>
<evidence type="ECO:0000313" key="10">
    <source>
        <dbReference type="Proteomes" id="UP000266183"/>
    </source>
</evidence>
<dbReference type="AlphaFoldDB" id="A0A385SNZ8"/>
<feature type="transmembrane region" description="Helical" evidence="6">
    <location>
        <begin position="810"/>
        <end position="829"/>
    </location>
</feature>
<dbReference type="Proteomes" id="UP000266183">
    <property type="component" value="Chromosome"/>
</dbReference>
<feature type="transmembrane region" description="Helical" evidence="6">
    <location>
        <begin position="844"/>
        <end position="864"/>
    </location>
</feature>
<dbReference type="Pfam" id="PF02687">
    <property type="entry name" value="FtsX"/>
    <property type="match status" value="2"/>
</dbReference>
<evidence type="ECO:0000256" key="5">
    <source>
        <dbReference type="ARBA" id="ARBA00023136"/>
    </source>
</evidence>
<dbReference type="EMBL" id="CP032382">
    <property type="protein sequence ID" value="AYB31665.1"/>
    <property type="molecule type" value="Genomic_DNA"/>
</dbReference>
<feature type="transmembrane region" description="Helical" evidence="6">
    <location>
        <begin position="761"/>
        <end position="782"/>
    </location>
</feature>
<gene>
    <name evidence="9" type="ORF">D4L85_14320</name>
</gene>
<dbReference type="InterPro" id="IPR047699">
    <property type="entry name" value="Permease_put_prefix"/>
</dbReference>
<reference evidence="10" key="1">
    <citation type="submission" date="2018-09" db="EMBL/GenBank/DDBJ databases">
        <title>Chryseolinea sp. KIS68-18 isolated from soil.</title>
        <authorList>
            <person name="Weon H.-Y."/>
            <person name="Kwon S.-W."/>
            <person name="Lee S.A."/>
        </authorList>
    </citation>
    <scope>NUCLEOTIDE SEQUENCE [LARGE SCALE GENOMIC DNA]</scope>
    <source>
        <strain evidence="10">KIS68-18</strain>
    </source>
</reference>
<feature type="transmembrane region" description="Helical" evidence="6">
    <location>
        <begin position="458"/>
        <end position="476"/>
    </location>
</feature>
<dbReference type="InterPro" id="IPR050250">
    <property type="entry name" value="Macrolide_Exporter_MacB"/>
</dbReference>
<comment type="subcellular location">
    <subcellularLocation>
        <location evidence="1">Cell membrane</location>
        <topology evidence="1">Multi-pass membrane protein</topology>
    </subcellularLocation>
</comment>
<accession>A0A385SNZ8</accession>
<evidence type="ECO:0000256" key="3">
    <source>
        <dbReference type="ARBA" id="ARBA00022692"/>
    </source>
</evidence>
<feature type="domain" description="ABC3 transporter permease C-terminal" evidence="7">
    <location>
        <begin position="371"/>
        <end position="485"/>
    </location>
</feature>
<evidence type="ECO:0000259" key="7">
    <source>
        <dbReference type="Pfam" id="PF02687"/>
    </source>
</evidence>
<keyword evidence="3 6" id="KW-0812">Transmembrane</keyword>
<dbReference type="KEGG" id="chk:D4L85_14320"/>
<dbReference type="InterPro" id="IPR003838">
    <property type="entry name" value="ABC3_permease_C"/>
</dbReference>
<dbReference type="GO" id="GO:0005886">
    <property type="term" value="C:plasma membrane"/>
    <property type="evidence" value="ECO:0007669"/>
    <property type="project" value="UniProtKB-SubCell"/>
</dbReference>
<feature type="domain" description="ABC3 transporter permease C-terminal" evidence="7">
    <location>
        <begin position="763"/>
        <end position="873"/>
    </location>
</feature>
<keyword evidence="5 6" id="KW-0472">Membrane</keyword>
<dbReference type="GO" id="GO:0022857">
    <property type="term" value="F:transmembrane transporter activity"/>
    <property type="evidence" value="ECO:0007669"/>
    <property type="project" value="TreeGrafter"/>
</dbReference>
<feature type="domain" description="MacB-like periplasmic core" evidence="8">
    <location>
        <begin position="513"/>
        <end position="721"/>
    </location>
</feature>
<dbReference type="Pfam" id="PF12704">
    <property type="entry name" value="MacB_PCD"/>
    <property type="match status" value="2"/>
</dbReference>
<evidence type="ECO:0000256" key="2">
    <source>
        <dbReference type="ARBA" id="ARBA00022475"/>
    </source>
</evidence>
<dbReference type="PANTHER" id="PTHR30572:SF18">
    <property type="entry name" value="ABC-TYPE MACROLIDE FAMILY EXPORT SYSTEM PERMEASE COMPONENT 2"/>
    <property type="match status" value="1"/>
</dbReference>
<keyword evidence="4 6" id="KW-1133">Transmembrane helix</keyword>
<evidence type="ECO:0000259" key="8">
    <source>
        <dbReference type="Pfam" id="PF12704"/>
    </source>
</evidence>
<feature type="transmembrane region" description="Helical" evidence="6">
    <location>
        <begin position="368"/>
        <end position="387"/>
    </location>
</feature>
<keyword evidence="2" id="KW-1003">Cell membrane</keyword>
<feature type="transmembrane region" description="Helical" evidence="6">
    <location>
        <begin position="416"/>
        <end position="438"/>
    </location>
</feature>
<organism evidence="9 10">
    <name type="scientific">Chryseolinea soli</name>
    <dbReference type="NCBI Taxonomy" id="2321403"/>
    <lineage>
        <taxon>Bacteria</taxon>
        <taxon>Pseudomonadati</taxon>
        <taxon>Bacteroidota</taxon>
        <taxon>Cytophagia</taxon>
        <taxon>Cytophagales</taxon>
        <taxon>Fulvivirgaceae</taxon>
        <taxon>Chryseolinea</taxon>
    </lineage>
</organism>
<keyword evidence="10" id="KW-1185">Reference proteome</keyword>